<name>A0A2A9M0N1_BESBE</name>
<gene>
    <name evidence="2" type="ORF">BESB_029440</name>
</gene>
<dbReference type="Proteomes" id="UP000224006">
    <property type="component" value="Unassembled WGS sequence"/>
</dbReference>
<dbReference type="GeneID" id="40307996"/>
<dbReference type="EMBL" id="NWUJ01000015">
    <property type="protein sequence ID" value="PFH31509.1"/>
    <property type="molecule type" value="Genomic_DNA"/>
</dbReference>
<dbReference type="RefSeq" id="XP_029215518.1">
    <property type="nucleotide sequence ID" value="XM_029361618.1"/>
</dbReference>
<evidence type="ECO:0000313" key="3">
    <source>
        <dbReference type="Proteomes" id="UP000224006"/>
    </source>
</evidence>
<feature type="compositionally biased region" description="Basic and acidic residues" evidence="1">
    <location>
        <begin position="193"/>
        <end position="206"/>
    </location>
</feature>
<dbReference type="AlphaFoldDB" id="A0A2A9M0N1"/>
<keyword evidence="3" id="KW-1185">Reference proteome</keyword>
<reference evidence="2 3" key="1">
    <citation type="submission" date="2017-09" db="EMBL/GenBank/DDBJ databases">
        <title>Genome sequencing of Besnoitia besnoiti strain Bb-Ger1.</title>
        <authorList>
            <person name="Schares G."/>
            <person name="Venepally P."/>
            <person name="Lorenzi H.A."/>
        </authorList>
    </citation>
    <scope>NUCLEOTIDE SEQUENCE [LARGE SCALE GENOMIC DNA]</scope>
    <source>
        <strain evidence="2 3">Bb-Ger1</strain>
    </source>
</reference>
<organism evidence="2 3">
    <name type="scientific">Besnoitia besnoiti</name>
    <name type="common">Apicomplexan protozoan</name>
    <dbReference type="NCBI Taxonomy" id="94643"/>
    <lineage>
        <taxon>Eukaryota</taxon>
        <taxon>Sar</taxon>
        <taxon>Alveolata</taxon>
        <taxon>Apicomplexa</taxon>
        <taxon>Conoidasida</taxon>
        <taxon>Coccidia</taxon>
        <taxon>Eucoccidiorida</taxon>
        <taxon>Eimeriorina</taxon>
        <taxon>Sarcocystidae</taxon>
        <taxon>Besnoitia</taxon>
    </lineage>
</organism>
<feature type="region of interest" description="Disordered" evidence="1">
    <location>
        <begin position="76"/>
        <end position="97"/>
    </location>
</feature>
<sequence length="270" mass="29680">MLVRPLGDFPYLLRQRVQALRHWYRNSSLFAKNLIFVCLGAGAGYLAGRVERHRRLAEGDLNRSVQVTFYSLPHSPALSTSAPPATSSSSSSLAAALPPAAAATATEGARAAEEEEAWRESRRSFESVWNQSARAVQRLPGYSWTQIYRLSPQQSHVFPAAGRKSAAAAAERRGIFGAKRSDDALEKLDGCGRAEEPRETRAEGDARAAPAAPRPPDYIQLRQWFGDVRELQKRDEEHGKNGGLAAMCSNTESAEYEIIVDDSLVRIIQS</sequence>
<dbReference type="OrthoDB" id="331024at2759"/>
<feature type="region of interest" description="Disordered" evidence="1">
    <location>
        <begin position="193"/>
        <end position="213"/>
    </location>
</feature>
<protein>
    <submittedName>
        <fullName evidence="2">Uncharacterized protein</fullName>
    </submittedName>
</protein>
<proteinExistence type="predicted"/>
<accession>A0A2A9M0N1</accession>
<dbReference type="KEGG" id="bbes:BESB_029440"/>
<evidence type="ECO:0000256" key="1">
    <source>
        <dbReference type="SAM" id="MobiDB-lite"/>
    </source>
</evidence>
<evidence type="ECO:0000313" key="2">
    <source>
        <dbReference type="EMBL" id="PFH31509.1"/>
    </source>
</evidence>
<dbReference type="VEuPathDB" id="ToxoDB:BESB_029440"/>
<comment type="caution">
    <text evidence="2">The sequence shown here is derived from an EMBL/GenBank/DDBJ whole genome shotgun (WGS) entry which is preliminary data.</text>
</comment>